<gene>
    <name evidence="3" type="ordered locus">bpr_IV194</name>
</gene>
<keyword evidence="4" id="KW-1185">Reference proteome</keyword>
<feature type="transmembrane region" description="Helical" evidence="2">
    <location>
        <begin position="230"/>
        <end position="252"/>
    </location>
</feature>
<keyword evidence="2" id="KW-0472">Membrane</keyword>
<evidence type="ECO:0000313" key="4">
    <source>
        <dbReference type="Proteomes" id="UP000001299"/>
    </source>
</evidence>
<dbReference type="AlphaFoldDB" id="E0S576"/>
<accession>E0S576</accession>
<sequence length="254" mass="28419">MSQITCNCGNTYDSGFKFCPECAAPNPEYAKSSPAKKKFTKVGESSLNKETSEKKPVAPATKINVPKKTCTIIQPVPVVKKPVQPKPVPQPAALYEEYEDEEDIEEPVQTTNNYQDYDYEDEAPAEEEYESGDYEDTEDYEDEVEEADEPEAAPAKPSIKFPSKGKVLSAPTIRQNRNTPPKMPTTKRPSQTKSSLGKKKQEYDPNHDGYYDDRLPAILDEVTKTSHMDVILKISLSAVCIAALITYCIFYVQV</sequence>
<evidence type="ECO:0000256" key="1">
    <source>
        <dbReference type="SAM" id="MobiDB-lite"/>
    </source>
</evidence>
<evidence type="ECO:0008006" key="5">
    <source>
        <dbReference type="Google" id="ProtNLM"/>
    </source>
</evidence>
<dbReference type="KEGG" id="bpb:bpr_IV194"/>
<feature type="compositionally biased region" description="Acidic residues" evidence="1">
    <location>
        <begin position="117"/>
        <end position="151"/>
    </location>
</feature>
<evidence type="ECO:0000256" key="2">
    <source>
        <dbReference type="SAM" id="Phobius"/>
    </source>
</evidence>
<dbReference type="EMBL" id="CP001813">
    <property type="protein sequence ID" value="ADL36558.1"/>
    <property type="molecule type" value="Genomic_DNA"/>
</dbReference>
<reference evidence="3 4" key="1">
    <citation type="journal article" date="2010" name="PLoS ONE">
        <title>The glycobiome of the rumen bacterium Butyrivibrio proteoclasticus B316(T) highlights adaptation to a polysaccharide-rich environment.</title>
        <authorList>
            <person name="Kelly W.J."/>
            <person name="Leahy S.C."/>
            <person name="Altermann E."/>
            <person name="Yeoman C.J."/>
            <person name="Dunne J.C."/>
            <person name="Kong Z."/>
            <person name="Pacheco D.M."/>
            <person name="Li D."/>
            <person name="Noel S.J."/>
            <person name="Moon C.D."/>
            <person name="Cookson A.L."/>
            <person name="Attwood G.T."/>
        </authorList>
    </citation>
    <scope>NUCLEOTIDE SEQUENCE [LARGE SCALE GENOMIC DNA]</scope>
    <source>
        <strain evidence="4">ATCC 51982 / DSM 14932 / B316</strain>
        <plasmid evidence="4">Plasmid pCY186</plasmid>
    </source>
</reference>
<keyword evidence="2" id="KW-1133">Transmembrane helix</keyword>
<dbReference type="Proteomes" id="UP000001299">
    <property type="component" value="Plasmid pCY186"/>
</dbReference>
<protein>
    <recommendedName>
        <fullName evidence="5">Zinc-ribbon domain-containing protein</fullName>
    </recommendedName>
</protein>
<keyword evidence="3" id="KW-0614">Plasmid</keyword>
<organism evidence="3 4">
    <name type="scientific">Butyrivibrio proteoclasticus (strain ATCC 51982 / DSM 14932 / B316)</name>
    <name type="common">Clostridium proteoclasticum</name>
    <dbReference type="NCBI Taxonomy" id="515622"/>
    <lineage>
        <taxon>Bacteria</taxon>
        <taxon>Bacillati</taxon>
        <taxon>Bacillota</taxon>
        <taxon>Clostridia</taxon>
        <taxon>Lachnospirales</taxon>
        <taxon>Lachnospiraceae</taxon>
        <taxon>Butyrivibrio</taxon>
    </lineage>
</organism>
<keyword evidence="2" id="KW-0812">Transmembrane</keyword>
<proteinExistence type="predicted"/>
<feature type="compositionally biased region" description="Acidic residues" evidence="1">
    <location>
        <begin position="96"/>
        <end position="106"/>
    </location>
</feature>
<feature type="compositionally biased region" description="Basic and acidic residues" evidence="1">
    <location>
        <begin position="199"/>
        <end position="211"/>
    </location>
</feature>
<dbReference type="RefSeq" id="WP_013283206.1">
    <property type="nucleotide sequence ID" value="NC_014390.1"/>
</dbReference>
<feature type="region of interest" description="Disordered" evidence="1">
    <location>
        <begin position="80"/>
        <end position="211"/>
    </location>
</feature>
<feature type="region of interest" description="Disordered" evidence="1">
    <location>
        <begin position="28"/>
        <end position="60"/>
    </location>
</feature>
<geneLocation type="plasmid" evidence="3 4">
    <name>pCY186</name>
</geneLocation>
<dbReference type="HOGENOM" id="CLU_1092736_0_0_9"/>
<name>E0S576_BUTPB</name>
<evidence type="ECO:0000313" key="3">
    <source>
        <dbReference type="EMBL" id="ADL36558.1"/>
    </source>
</evidence>